<comment type="similarity">
    <text evidence="2">Belongs to the YkuD family.</text>
</comment>
<evidence type="ECO:0000313" key="12">
    <source>
        <dbReference type="Proteomes" id="UP000282977"/>
    </source>
</evidence>
<keyword evidence="4 7" id="KW-0133">Cell shape</keyword>
<accession>A0A437J4C1</accession>
<evidence type="ECO:0000256" key="9">
    <source>
        <dbReference type="SAM" id="SignalP"/>
    </source>
</evidence>
<evidence type="ECO:0000256" key="2">
    <source>
        <dbReference type="ARBA" id="ARBA00005992"/>
    </source>
</evidence>
<dbReference type="EMBL" id="RZUL01000007">
    <property type="protein sequence ID" value="RVT39472.1"/>
    <property type="molecule type" value="Genomic_DNA"/>
</dbReference>
<dbReference type="Pfam" id="PF03734">
    <property type="entry name" value="YkuD"/>
    <property type="match status" value="1"/>
</dbReference>
<dbReference type="GO" id="GO:0018104">
    <property type="term" value="P:peptidoglycan-protein cross-linking"/>
    <property type="evidence" value="ECO:0007669"/>
    <property type="project" value="TreeGrafter"/>
</dbReference>
<dbReference type="AlphaFoldDB" id="A0A437J4C1"/>
<feature type="region of interest" description="Disordered" evidence="8">
    <location>
        <begin position="256"/>
        <end position="286"/>
    </location>
</feature>
<feature type="signal peptide" evidence="9">
    <location>
        <begin position="1"/>
        <end position="22"/>
    </location>
</feature>
<evidence type="ECO:0000256" key="1">
    <source>
        <dbReference type="ARBA" id="ARBA00004752"/>
    </source>
</evidence>
<feature type="compositionally biased region" description="Low complexity" evidence="8">
    <location>
        <begin position="274"/>
        <end position="286"/>
    </location>
</feature>
<evidence type="ECO:0000256" key="3">
    <source>
        <dbReference type="ARBA" id="ARBA00022679"/>
    </source>
</evidence>
<dbReference type="Proteomes" id="UP000282977">
    <property type="component" value="Unassembled WGS sequence"/>
</dbReference>
<protein>
    <recommendedName>
        <fullName evidence="10">L,D-TPase catalytic domain-containing protein</fullName>
    </recommendedName>
</protein>
<feature type="active site" description="Proton donor/acceptor" evidence="7">
    <location>
        <position position="125"/>
    </location>
</feature>
<dbReference type="UniPathway" id="UPA00219"/>
<dbReference type="GO" id="GO:0008360">
    <property type="term" value="P:regulation of cell shape"/>
    <property type="evidence" value="ECO:0007669"/>
    <property type="project" value="UniProtKB-UniRule"/>
</dbReference>
<evidence type="ECO:0000256" key="8">
    <source>
        <dbReference type="SAM" id="MobiDB-lite"/>
    </source>
</evidence>
<reference evidence="11 12" key="1">
    <citation type="submission" date="2019-01" db="EMBL/GenBank/DDBJ databases">
        <authorList>
            <person name="Chen W.-M."/>
        </authorList>
    </citation>
    <scope>NUCLEOTIDE SEQUENCE [LARGE SCALE GENOMIC DNA]</scope>
    <source>
        <strain evidence="11 12">TLA-22</strain>
    </source>
</reference>
<keyword evidence="12" id="KW-1185">Reference proteome</keyword>
<proteinExistence type="inferred from homology"/>
<dbReference type="PANTHER" id="PTHR30582">
    <property type="entry name" value="L,D-TRANSPEPTIDASE"/>
    <property type="match status" value="1"/>
</dbReference>
<evidence type="ECO:0000313" key="11">
    <source>
        <dbReference type="EMBL" id="RVT39472.1"/>
    </source>
</evidence>
<dbReference type="OrthoDB" id="463216at2"/>
<name>A0A437J4C1_9SPHN</name>
<keyword evidence="5 7" id="KW-0573">Peptidoglycan synthesis</keyword>
<comment type="pathway">
    <text evidence="1 7">Cell wall biogenesis; peptidoglycan biosynthesis.</text>
</comment>
<evidence type="ECO:0000256" key="6">
    <source>
        <dbReference type="ARBA" id="ARBA00023316"/>
    </source>
</evidence>
<evidence type="ECO:0000256" key="5">
    <source>
        <dbReference type="ARBA" id="ARBA00022984"/>
    </source>
</evidence>
<dbReference type="Gene3D" id="2.40.440.10">
    <property type="entry name" value="L,D-transpeptidase catalytic domain-like"/>
    <property type="match status" value="1"/>
</dbReference>
<sequence>MSRRVAALLLIFAAGVPVAAAAALPDRFAIGRAAGLKAGQFLWDETDTGTGPVAIMVSIDRQHLYVWRGEALIGISTVSTGKPGKATPLGEFRILQKNVHHRSNLYSNAPMPYMQRLTWTGIAIHGGELPGYPASHGCIRVPLAFAKLLFAATDMGGVVSVSDGQSGPFLRIEADIASLSADAAPSWDATSAPVRMAQAAPVAPIEAPASAPRATSVKPSAPAIPVAPRLTMAPVALAQADLATPPLPPTRVLQISAKPEGEPSAPHWRVPYYGAAQSAGQSRSSE</sequence>
<dbReference type="PROSITE" id="PS52029">
    <property type="entry name" value="LD_TPASE"/>
    <property type="match status" value="1"/>
</dbReference>
<organism evidence="11 12">
    <name type="scientific">Sphingobium algorifonticola</name>
    <dbReference type="NCBI Taxonomy" id="2008318"/>
    <lineage>
        <taxon>Bacteria</taxon>
        <taxon>Pseudomonadati</taxon>
        <taxon>Pseudomonadota</taxon>
        <taxon>Alphaproteobacteria</taxon>
        <taxon>Sphingomonadales</taxon>
        <taxon>Sphingomonadaceae</taxon>
        <taxon>Sphingobium</taxon>
    </lineage>
</organism>
<gene>
    <name evidence="11" type="ORF">ENE74_15640</name>
</gene>
<evidence type="ECO:0000256" key="7">
    <source>
        <dbReference type="PROSITE-ProRule" id="PRU01373"/>
    </source>
</evidence>
<dbReference type="GO" id="GO:0071972">
    <property type="term" value="F:peptidoglycan L,D-transpeptidase activity"/>
    <property type="evidence" value="ECO:0007669"/>
    <property type="project" value="TreeGrafter"/>
</dbReference>
<feature type="chain" id="PRO_5019060865" description="L,D-TPase catalytic domain-containing protein" evidence="9">
    <location>
        <begin position="23"/>
        <end position="286"/>
    </location>
</feature>
<dbReference type="InterPro" id="IPR050979">
    <property type="entry name" value="LD-transpeptidase"/>
</dbReference>
<keyword evidence="3" id="KW-0808">Transferase</keyword>
<dbReference type="CDD" id="cd16913">
    <property type="entry name" value="YkuD_like"/>
    <property type="match status" value="1"/>
</dbReference>
<keyword evidence="6 7" id="KW-0961">Cell wall biogenesis/degradation</keyword>
<feature type="active site" description="Nucleophile" evidence="7">
    <location>
        <position position="138"/>
    </location>
</feature>
<feature type="domain" description="L,D-TPase catalytic" evidence="10">
    <location>
        <begin position="53"/>
        <end position="162"/>
    </location>
</feature>
<comment type="caution">
    <text evidence="11">The sequence shown here is derived from an EMBL/GenBank/DDBJ whole genome shotgun (WGS) entry which is preliminary data.</text>
</comment>
<dbReference type="PANTHER" id="PTHR30582:SF2">
    <property type="entry name" value="L,D-TRANSPEPTIDASE YCIB-RELATED"/>
    <property type="match status" value="1"/>
</dbReference>
<evidence type="ECO:0000259" key="10">
    <source>
        <dbReference type="PROSITE" id="PS52029"/>
    </source>
</evidence>
<dbReference type="GO" id="GO:0016740">
    <property type="term" value="F:transferase activity"/>
    <property type="evidence" value="ECO:0007669"/>
    <property type="project" value="UniProtKB-KW"/>
</dbReference>
<keyword evidence="9" id="KW-0732">Signal</keyword>
<dbReference type="NCBIfam" id="NF004785">
    <property type="entry name" value="PRK06132.1-2"/>
    <property type="match status" value="1"/>
</dbReference>
<dbReference type="GO" id="GO:0005576">
    <property type="term" value="C:extracellular region"/>
    <property type="evidence" value="ECO:0007669"/>
    <property type="project" value="TreeGrafter"/>
</dbReference>
<dbReference type="InterPro" id="IPR038063">
    <property type="entry name" value="Transpep_catalytic_dom"/>
</dbReference>
<dbReference type="GO" id="GO:0071555">
    <property type="term" value="P:cell wall organization"/>
    <property type="evidence" value="ECO:0007669"/>
    <property type="project" value="UniProtKB-UniRule"/>
</dbReference>
<dbReference type="SUPFAM" id="SSF141523">
    <property type="entry name" value="L,D-transpeptidase catalytic domain-like"/>
    <property type="match status" value="1"/>
</dbReference>
<evidence type="ECO:0000256" key="4">
    <source>
        <dbReference type="ARBA" id="ARBA00022960"/>
    </source>
</evidence>
<dbReference type="InterPro" id="IPR005490">
    <property type="entry name" value="LD_TPept_cat_dom"/>
</dbReference>